<dbReference type="GO" id="GO:0005737">
    <property type="term" value="C:cytoplasm"/>
    <property type="evidence" value="ECO:0007669"/>
    <property type="project" value="TreeGrafter"/>
</dbReference>
<sequence length="304" mass="33409">MADDPYKALGVSKTASQDEIKKAYRKIAKTDHPDLTPDPAAHERFKAASSAYDLLKDADQRARFDRGEIDASGQERQQRHYYRDYAQAGDNPYRPGAQDFDDLSDVFSDLFGQSGASRKRGGGARGFDMRGQDQRFTMEIDFMTAARGGSTRITMPDGAVLDVKIPEGARDGQIIRLRGKGAAGYGDGTPGDALLTLVIAEDPDWRRDGDDVETTLPITLDEAVLGGKVEAETIDGPVMLSIPRGASTGQKLRLKGRGLKGEGGQRGDQHVVLKIVMPPRIDDDLARFMEEWRQNHGYDPRRGK</sequence>
<feature type="domain" description="J" evidence="2">
    <location>
        <begin position="4"/>
        <end position="68"/>
    </location>
</feature>
<dbReference type="InterPro" id="IPR036869">
    <property type="entry name" value="J_dom_sf"/>
</dbReference>
<dbReference type="SMART" id="SM00271">
    <property type="entry name" value="DnaJ"/>
    <property type="match status" value="1"/>
</dbReference>
<dbReference type="PRINTS" id="PR00625">
    <property type="entry name" value="JDOMAIN"/>
</dbReference>
<dbReference type="GO" id="GO:0051082">
    <property type="term" value="F:unfolded protein binding"/>
    <property type="evidence" value="ECO:0007669"/>
    <property type="project" value="InterPro"/>
</dbReference>
<dbReference type="EMBL" id="WMIG01000001">
    <property type="protein sequence ID" value="MTH58458.1"/>
    <property type="molecule type" value="Genomic_DNA"/>
</dbReference>
<comment type="caution">
    <text evidence="3">The sequence shown here is derived from an EMBL/GenBank/DDBJ whole genome shotgun (WGS) entry which is preliminary data.</text>
</comment>
<gene>
    <name evidence="3" type="ORF">GL300_04445</name>
</gene>
<organism evidence="3 4">
    <name type="scientific">Paracoccus litorisediminis</name>
    <dbReference type="NCBI Taxonomy" id="2006130"/>
    <lineage>
        <taxon>Bacteria</taxon>
        <taxon>Pseudomonadati</taxon>
        <taxon>Pseudomonadota</taxon>
        <taxon>Alphaproteobacteria</taxon>
        <taxon>Rhodobacterales</taxon>
        <taxon>Paracoccaceae</taxon>
        <taxon>Paracoccus</taxon>
    </lineage>
</organism>
<dbReference type="PANTHER" id="PTHR43096">
    <property type="entry name" value="DNAJ HOMOLOG 1, MITOCHONDRIAL-RELATED"/>
    <property type="match status" value="1"/>
</dbReference>
<dbReference type="GO" id="GO:0042026">
    <property type="term" value="P:protein refolding"/>
    <property type="evidence" value="ECO:0007669"/>
    <property type="project" value="TreeGrafter"/>
</dbReference>
<dbReference type="PANTHER" id="PTHR43096:SF52">
    <property type="entry name" value="DNAJ HOMOLOG 1, MITOCHONDRIAL-RELATED"/>
    <property type="match status" value="1"/>
</dbReference>
<dbReference type="PROSITE" id="PS00636">
    <property type="entry name" value="DNAJ_1"/>
    <property type="match status" value="1"/>
</dbReference>
<dbReference type="InterPro" id="IPR002939">
    <property type="entry name" value="DnaJ_C"/>
</dbReference>
<dbReference type="OrthoDB" id="9779889at2"/>
<dbReference type="Gene3D" id="1.10.287.110">
    <property type="entry name" value="DnaJ domain"/>
    <property type="match status" value="1"/>
</dbReference>
<dbReference type="Proteomes" id="UP000449846">
    <property type="component" value="Unassembled WGS sequence"/>
</dbReference>
<dbReference type="FunFam" id="2.60.260.20:FF:000013">
    <property type="entry name" value="DnaJ subfamily B member 11"/>
    <property type="match status" value="1"/>
</dbReference>
<dbReference type="Gene3D" id="2.60.260.20">
    <property type="entry name" value="Urease metallochaperone UreE, N-terminal domain"/>
    <property type="match status" value="2"/>
</dbReference>
<dbReference type="AlphaFoldDB" id="A0A844HHM2"/>
<dbReference type="RefSeq" id="WP_155038335.1">
    <property type="nucleotide sequence ID" value="NZ_JBHGCD010000001.1"/>
</dbReference>
<accession>A0A844HHM2</accession>
<evidence type="ECO:0000259" key="2">
    <source>
        <dbReference type="PROSITE" id="PS50076"/>
    </source>
</evidence>
<dbReference type="Pfam" id="PF00226">
    <property type="entry name" value="DnaJ"/>
    <property type="match status" value="1"/>
</dbReference>
<dbReference type="InterPro" id="IPR018253">
    <property type="entry name" value="DnaJ_domain_CS"/>
</dbReference>
<dbReference type="Pfam" id="PF01556">
    <property type="entry name" value="DnaJ_C"/>
    <property type="match status" value="1"/>
</dbReference>
<reference evidence="3 4" key="1">
    <citation type="submission" date="2019-11" db="EMBL/GenBank/DDBJ databases">
        <authorList>
            <person name="Dong K."/>
        </authorList>
    </citation>
    <scope>NUCLEOTIDE SEQUENCE [LARGE SCALE GENOMIC DNA]</scope>
    <source>
        <strain evidence="3 4">NBRC 112902</strain>
    </source>
</reference>
<dbReference type="PROSITE" id="PS50076">
    <property type="entry name" value="DNAJ_2"/>
    <property type="match status" value="1"/>
</dbReference>
<keyword evidence="4" id="KW-1185">Reference proteome</keyword>
<dbReference type="CDD" id="cd06257">
    <property type="entry name" value="DnaJ"/>
    <property type="match status" value="1"/>
</dbReference>
<protein>
    <submittedName>
        <fullName evidence="3">DnaJ domain-containing protein</fullName>
    </submittedName>
</protein>
<dbReference type="CDD" id="cd10747">
    <property type="entry name" value="DnaJ_C"/>
    <property type="match status" value="1"/>
</dbReference>
<dbReference type="InterPro" id="IPR001623">
    <property type="entry name" value="DnaJ_domain"/>
</dbReference>
<evidence type="ECO:0000313" key="4">
    <source>
        <dbReference type="Proteomes" id="UP000449846"/>
    </source>
</evidence>
<name>A0A844HHM2_9RHOB</name>
<keyword evidence="1" id="KW-0143">Chaperone</keyword>
<dbReference type="SUPFAM" id="SSF46565">
    <property type="entry name" value="Chaperone J-domain"/>
    <property type="match status" value="1"/>
</dbReference>
<dbReference type="SUPFAM" id="SSF49493">
    <property type="entry name" value="HSP40/DnaJ peptide-binding domain"/>
    <property type="match status" value="2"/>
</dbReference>
<evidence type="ECO:0000256" key="1">
    <source>
        <dbReference type="ARBA" id="ARBA00023186"/>
    </source>
</evidence>
<proteinExistence type="predicted"/>
<dbReference type="InterPro" id="IPR008971">
    <property type="entry name" value="HSP40/DnaJ_pept-bd"/>
</dbReference>
<evidence type="ECO:0000313" key="3">
    <source>
        <dbReference type="EMBL" id="MTH58458.1"/>
    </source>
</evidence>